<evidence type="ECO:0000256" key="2">
    <source>
        <dbReference type="ARBA" id="ARBA00004609"/>
    </source>
</evidence>
<evidence type="ECO:0000313" key="13">
    <source>
        <dbReference type="EMBL" id="AAZ11702.1"/>
    </source>
</evidence>
<name>Q585A8_TRYB2</name>
<evidence type="ECO:0000256" key="10">
    <source>
        <dbReference type="SAM" id="SignalP"/>
    </source>
</evidence>
<evidence type="ECO:0000256" key="8">
    <source>
        <dbReference type="ARBA" id="ARBA00023288"/>
    </source>
</evidence>
<dbReference type="VEuPathDB" id="TriTrypDB:Tb927.6.1390"/>
<keyword evidence="7" id="KW-0325">Glycoprotein</keyword>
<accession>Q585A8</accession>
<comment type="function">
    <text evidence="1">VSG forms a coat on the surface of the parasite. The trypanosome evades the immune response of the host by expressing a series of antigenically distinct VSGs from an estimated 1000 VSG genes.</text>
</comment>
<dbReference type="RefSeq" id="XP_845261.1">
    <property type="nucleotide sequence ID" value="XM_840168.1"/>
</dbReference>
<comment type="subcellular location">
    <subcellularLocation>
        <location evidence="2">Cell membrane</location>
        <topology evidence="2">Lipid-anchor</topology>
        <topology evidence="2">GPI-anchor</topology>
    </subcellularLocation>
</comment>
<dbReference type="KEGG" id="tbr:Tb927.6.1390"/>
<feature type="compositionally biased region" description="Basic and acidic residues" evidence="9">
    <location>
        <begin position="283"/>
        <end position="293"/>
    </location>
</feature>
<evidence type="ECO:0000256" key="3">
    <source>
        <dbReference type="ARBA" id="ARBA00022475"/>
    </source>
</evidence>
<reference evidence="13" key="2">
    <citation type="journal article" date="2005" name="Science">
        <title>Comparative genomics of trypanosomatid parasitic protozoa.</title>
        <authorList>
            <person name="El-Sayed N.M."/>
            <person name="Myler P.J."/>
            <person name="Blandin G."/>
            <person name="Berriman M."/>
            <person name="Crabtree J."/>
            <person name="Aggarwal G."/>
            <person name="Caler E."/>
            <person name="Renauld H."/>
            <person name="Worthey E.A."/>
            <person name="Hertz-Fowler C."/>
            <person name="Ghedin E."/>
            <person name="Peacock C."/>
            <person name="Bartholomeu D.C."/>
            <person name="Haas B.J."/>
            <person name="Tran A.N."/>
            <person name="Wortman J.R."/>
            <person name="Alsmark U.C."/>
            <person name="Angiuoli S."/>
            <person name="Anupama A."/>
            <person name="Badger J."/>
            <person name="Bringaud F."/>
            <person name="Cadag E."/>
            <person name="Carlton J.M."/>
            <person name="Cerqueira G.C."/>
            <person name="Creasy T."/>
            <person name="Delcher A.L."/>
            <person name="Djikeng A."/>
            <person name="Embley T.M."/>
            <person name="Hauser C."/>
            <person name="Ivens A.C."/>
            <person name="Kummerfeld S.K."/>
            <person name="Pereira-Leal J.B."/>
            <person name="Nilsson D."/>
            <person name="Peterson J."/>
            <person name="Salzberg S.L."/>
            <person name="Shallom J."/>
            <person name="Silva J.C."/>
            <person name="Sundaram J."/>
            <person name="Westenberger S."/>
            <person name="White O."/>
            <person name="Melville S.E."/>
            <person name="Donelson J.E."/>
            <person name="Andersson B."/>
            <person name="Stuart K.D."/>
            <person name="Hall N."/>
        </authorList>
    </citation>
    <scope>NUCLEOTIDE SEQUENCE</scope>
    <source>
        <strain evidence="13">927/4 GUTat10.1</strain>
    </source>
</reference>
<dbReference type="AlphaFoldDB" id="Q585A8"/>
<dbReference type="Proteomes" id="UP000008524">
    <property type="component" value="Chromosome 6"/>
</dbReference>
<dbReference type="InterPro" id="IPR025932">
    <property type="entry name" value="Trypano_VSG_B_N_dom"/>
</dbReference>
<reference evidence="13" key="5">
    <citation type="submission" date="2005-04" db="EMBL/GenBank/DDBJ databases">
        <title>Sequencing, closure, and annotation of Trypanosoma brucei chromosomes 2 through 8.</title>
        <authorList>
            <person name="Ghedin E."/>
            <person name="Blandin G."/>
            <person name="Bartholomeu D."/>
            <person name="Caler E."/>
            <person name="Haas B."/>
            <person name="Hannick L."/>
            <person name="Shallom J."/>
            <person name="Hou L."/>
            <person name="Djikeng A."/>
            <person name="Feldblyum T."/>
            <person name="Hostetler J."/>
            <person name="Johnson J."/>
            <person name="Jones K."/>
            <person name="Koo H.L."/>
            <person name="Larkin C."/>
            <person name="Pai G."/>
            <person name="Peterson J."/>
            <person name="Khalak H.G."/>
            <person name="Salzberg S."/>
            <person name="Simpson A.J."/>
            <person name="Tallon L."/>
            <person name="Van Aken S."/>
            <person name="Wanless D."/>
            <person name="White O."/>
            <person name="Wortman J."/>
            <person name="Fraser C.M."/>
            <person name="El-Sayed N.M.A."/>
        </authorList>
    </citation>
    <scope>NUCLEOTIDE SEQUENCE</scope>
    <source>
        <strain evidence="13">927/4 GUTat10.1</strain>
    </source>
</reference>
<dbReference type="EMBL" id="CP000069">
    <property type="protein sequence ID" value="AAZ11702.1"/>
    <property type="molecule type" value="Genomic_DNA"/>
</dbReference>
<sequence>MWRVIMKVVMVGVLVTGVAMGKNDWIDHEKDKKGFDLLCSLFTKAEKGAKEKSHLDKLKETEDYQWFNKDARDSPALKAEVDKVKELENKVQSHESGAKTAFRKAAYGDNIEEEDADKTFGHHTVGNPCDETNRWSTIPNSIICSCSPTQGATESCFGGSENARNHDDTTAEQRLQAWNGVKGKCTSASSSAEVTVEAIEKDLEGLRALYSDDSKGQEPPPPPPPPPFPPGSPPMPEEKPDQFASKPWVKNLNEATDHMKGRDEALQKLREQVKKLKGTYGKAKNEEEVKALKESGAGAEGAQPSRTAPQTAARKDSDAQPTQTQKQNIASSPSLKITLLSVSLCFI</sequence>
<dbReference type="PaxDb" id="5691-AAZ11702"/>
<keyword evidence="8" id="KW-0449">Lipoprotein</keyword>
<gene>
    <name evidence="12" type="primary">Tb06.3A7.1190</name>
    <name evidence="12" type="ORF">Tb927.6.1390</name>
</gene>
<keyword evidence="5 10" id="KW-0732">Signal</keyword>
<feature type="region of interest" description="Disordered" evidence="9">
    <location>
        <begin position="211"/>
        <end position="263"/>
    </location>
</feature>
<evidence type="ECO:0000259" key="11">
    <source>
        <dbReference type="Pfam" id="PF13206"/>
    </source>
</evidence>
<dbReference type="GO" id="GO:0005886">
    <property type="term" value="C:plasma membrane"/>
    <property type="evidence" value="ECO:0007669"/>
    <property type="project" value="UniProtKB-SubCell"/>
</dbReference>
<accession>D6XHM3</accession>
<evidence type="ECO:0000256" key="7">
    <source>
        <dbReference type="ARBA" id="ARBA00023180"/>
    </source>
</evidence>
<dbReference type="Pfam" id="PF13206">
    <property type="entry name" value="VSG_B"/>
    <property type="match status" value="1"/>
</dbReference>
<feature type="compositionally biased region" description="Pro residues" evidence="9">
    <location>
        <begin position="218"/>
        <end position="235"/>
    </location>
</feature>
<dbReference type="InParanoid" id="Q585A8"/>
<feature type="chain" id="PRO_5010844228" description="Trypanosome variant surface glycoprotein B-type N-terminal domain-containing protein" evidence="10">
    <location>
        <begin position="22"/>
        <end position="347"/>
    </location>
</feature>
<dbReference type="GeneID" id="3657769"/>
<reference evidence="12" key="1">
    <citation type="submission" date="2000-07" db="EMBL/GenBank/DDBJ databases">
        <authorList>
            <person name="El-Sayed N.M."/>
            <person name="Khalak H."/>
            <person name="Adams M.D."/>
        </authorList>
    </citation>
    <scope>NUCLEOTIDE SEQUENCE</scope>
    <source>
        <strain evidence="12">GUTat10.1</strain>
    </source>
</reference>
<keyword evidence="14" id="KW-1185">Reference proteome</keyword>
<evidence type="ECO:0000256" key="4">
    <source>
        <dbReference type="ARBA" id="ARBA00022622"/>
    </source>
</evidence>
<evidence type="ECO:0000256" key="9">
    <source>
        <dbReference type="SAM" id="MobiDB-lite"/>
    </source>
</evidence>
<feature type="compositionally biased region" description="Polar residues" evidence="9">
    <location>
        <begin position="319"/>
        <end position="332"/>
    </location>
</feature>
<evidence type="ECO:0000313" key="12">
    <source>
        <dbReference type="EMBL" id="AAX80394.1"/>
    </source>
</evidence>
<proteinExistence type="predicted"/>
<reference evidence="12" key="4">
    <citation type="submission" date="2005-04" db="EMBL/GenBank/DDBJ databases">
        <title>.</title>
        <authorList>
            <person name="Ghedin E."/>
            <person name="Blandin G."/>
            <person name="Bartholomeu D."/>
            <person name="Caler E."/>
            <person name="Haas B."/>
            <person name="Hannick L."/>
            <person name="Shallom J."/>
            <person name="Hou L."/>
            <person name="Djikeng A."/>
            <person name="Feldblyum T."/>
            <person name="Hostetler J."/>
            <person name="Johnson J."/>
            <person name="Jones K."/>
            <person name="Koo H.L."/>
            <person name="Larkin C."/>
            <person name="Pai G."/>
            <person name="Peterson J."/>
            <person name="Khalak H.G."/>
            <person name="Salzberg S."/>
            <person name="Simpson A.J."/>
            <person name="Tallon L."/>
            <person name="Van Aken S."/>
            <person name="Wanless D."/>
            <person name="White O."/>
            <person name="Wortman J."/>
            <person name="Fraser C.M."/>
            <person name="El-Sayed N.M.A."/>
        </authorList>
    </citation>
    <scope>NUCLEOTIDE SEQUENCE</scope>
    <source>
        <strain evidence="12">GUTat10.1</strain>
    </source>
</reference>
<feature type="region of interest" description="Disordered" evidence="9">
    <location>
        <begin position="277"/>
        <end position="332"/>
    </location>
</feature>
<keyword evidence="6" id="KW-0472">Membrane</keyword>
<evidence type="ECO:0000256" key="5">
    <source>
        <dbReference type="ARBA" id="ARBA00022729"/>
    </source>
</evidence>
<evidence type="ECO:0000256" key="1">
    <source>
        <dbReference type="ARBA" id="ARBA00002523"/>
    </source>
</evidence>
<feature type="signal peptide" evidence="10">
    <location>
        <begin position="1"/>
        <end position="21"/>
    </location>
</feature>
<dbReference type="GO" id="GO:0098552">
    <property type="term" value="C:side of membrane"/>
    <property type="evidence" value="ECO:0007669"/>
    <property type="project" value="UniProtKB-KW"/>
</dbReference>
<feature type="domain" description="Trypanosome variant surface glycoprotein B-type N-terminal" evidence="11">
    <location>
        <begin position="65"/>
        <end position="216"/>
    </location>
</feature>
<dbReference type="EMBL" id="AC073906">
    <property type="protein sequence ID" value="AAX80394.1"/>
    <property type="molecule type" value="Genomic_DNA"/>
</dbReference>
<keyword evidence="3" id="KW-1003">Cell membrane</keyword>
<evidence type="ECO:0000313" key="14">
    <source>
        <dbReference type="Proteomes" id="UP000008524"/>
    </source>
</evidence>
<reference evidence="13 14" key="3">
    <citation type="journal article" date="2005" name="Science">
        <title>The genome of the African trypanosome Trypanosoma brucei.</title>
        <authorList>
            <person name="Berriman M."/>
            <person name="Ghedin E."/>
            <person name="Hertz-Fowler C."/>
            <person name="Blandin G."/>
            <person name="Renauld H."/>
            <person name="Bartholomeu D.C."/>
            <person name="Lennard N.J."/>
            <person name="Caler E."/>
            <person name="Hamlin N.E."/>
            <person name="Haas B."/>
            <person name="Bohme U."/>
            <person name="Hannick L."/>
            <person name="Aslett M.A."/>
            <person name="Shallom J."/>
            <person name="Marcello L."/>
            <person name="Hou L."/>
            <person name="Wickstead B."/>
            <person name="Alsmark U.C."/>
            <person name="Arrowsmith C."/>
            <person name="Atkin R.J."/>
            <person name="Barron A.J."/>
            <person name="Bringaud F."/>
            <person name="Brooks K."/>
            <person name="Carrington M."/>
            <person name="Cherevach I."/>
            <person name="Chillingworth T.J."/>
            <person name="Churcher C."/>
            <person name="Clark L.N."/>
            <person name="Corton C.H."/>
            <person name="Cronin A."/>
            <person name="Davies R.M."/>
            <person name="Doggett J."/>
            <person name="Djikeng A."/>
            <person name="Feldblyum T."/>
            <person name="Field M.C."/>
            <person name="Fraser A."/>
            <person name="Goodhead I."/>
            <person name="Hance Z."/>
            <person name="Harper D."/>
            <person name="Harris B.R."/>
            <person name="Hauser H."/>
            <person name="Hostetler J."/>
            <person name="Ivens A."/>
            <person name="Jagels K."/>
            <person name="Johnson D."/>
            <person name="Johnson J."/>
            <person name="Jones K."/>
            <person name="Kerhornou A.X."/>
            <person name="Koo H."/>
            <person name="Larke N."/>
            <person name="Landfear S."/>
            <person name="Larkin C."/>
            <person name="Leech V."/>
            <person name="Line A."/>
            <person name="Lord A."/>
            <person name="Macleod A."/>
            <person name="Mooney P.J."/>
            <person name="Moule S."/>
            <person name="Martin D.M."/>
            <person name="Morgan G.W."/>
            <person name="Mungall K."/>
            <person name="Norbertczak H."/>
            <person name="Ormond D."/>
            <person name="Pai G."/>
            <person name="Peacock C.S."/>
            <person name="Peterson J."/>
            <person name="Quail M.A."/>
            <person name="Rabbinowitsch E."/>
            <person name="Rajandream M.A."/>
            <person name="Reitter C."/>
            <person name="Salzberg S.L."/>
            <person name="Sanders M."/>
            <person name="Schobel S."/>
            <person name="Sharp S."/>
            <person name="Simmonds M."/>
            <person name="Simpson A.J."/>
            <person name="Tallon L."/>
            <person name="Turner C.M."/>
            <person name="Tait A."/>
            <person name="Tivey A.R."/>
            <person name="Van Aken S."/>
            <person name="Walker D."/>
            <person name="Wanless D."/>
            <person name="Wang S."/>
            <person name="White B."/>
            <person name="White O."/>
            <person name="Whitehead S."/>
            <person name="Woodward J."/>
            <person name="Wortman J."/>
            <person name="Adams M.D."/>
            <person name="Embley T.M."/>
            <person name="Gull K."/>
            <person name="Ullu E."/>
            <person name="Barry J.D."/>
            <person name="Fairlamb A.H."/>
            <person name="Opperdoes F."/>
            <person name="Barrell B.G."/>
            <person name="Donelson J.E."/>
            <person name="Hall N."/>
            <person name="Fraser C.M."/>
            <person name="Melville S.E."/>
            <person name="El-Sayed N.M."/>
        </authorList>
    </citation>
    <scope>NUCLEOTIDE SEQUENCE [LARGE SCALE GENOMIC DNA]</scope>
    <source>
        <strain evidence="13 14">927/4 GUTat10.1</strain>
    </source>
</reference>
<keyword evidence="4" id="KW-0336">GPI-anchor</keyword>
<evidence type="ECO:0000256" key="6">
    <source>
        <dbReference type="ARBA" id="ARBA00023136"/>
    </source>
</evidence>
<organism evidence="12 14">
    <name type="scientific">Trypanosoma brucei brucei (strain 927/4 GUTat10.1)</name>
    <dbReference type="NCBI Taxonomy" id="185431"/>
    <lineage>
        <taxon>Eukaryota</taxon>
        <taxon>Discoba</taxon>
        <taxon>Euglenozoa</taxon>
        <taxon>Kinetoplastea</taxon>
        <taxon>Metakinetoplastina</taxon>
        <taxon>Trypanosomatida</taxon>
        <taxon>Trypanosomatidae</taxon>
        <taxon>Trypanosoma</taxon>
    </lineage>
</organism>
<protein>
    <recommendedName>
        <fullName evidence="11">Trypanosome variant surface glycoprotein B-type N-terminal domain-containing protein</fullName>
    </recommendedName>
</protein>